<dbReference type="RefSeq" id="WP_345411261.1">
    <property type="nucleotide sequence ID" value="NZ_BAABKX010000013.1"/>
</dbReference>
<sequence length="342" mass="38176">MTESTSDITMNRIGIVGTGNLGIVLGKQFNQLTSAEITAITDIDSAALSRTATKLGVPETSLYNDYERMLDDEPLDAILIVTPNGLHYEQTVAALDRELHVLCEKPLTINTADAEALVERDELNDTVLMVGYQRHLNPGFIEARKRWALGDLTPKFITAEITQDWRHHFDKGTNWRMDTALSGGGHLYTTGTHVIDAILWVTGLTPKYVTAEMEWHDDIERLDKQSSIIIEFENGAIANVSDSGIVPRTREHIHIWDDRGAVYLEGREWDNRTMKKVNEDGSELSPYMNGGERKTKPEAFIESIQENVAPPATARDALRTTIVKEAAYESAAINERIEITGL</sequence>
<dbReference type="Pfam" id="PF01408">
    <property type="entry name" value="GFO_IDH_MocA"/>
    <property type="match status" value="1"/>
</dbReference>
<dbReference type="AlphaFoldDB" id="A0AAV3UJ31"/>
<evidence type="ECO:0000259" key="2">
    <source>
        <dbReference type="Pfam" id="PF22725"/>
    </source>
</evidence>
<dbReference type="Gene3D" id="3.40.50.720">
    <property type="entry name" value="NAD(P)-binding Rossmann-like Domain"/>
    <property type="match status" value="1"/>
</dbReference>
<dbReference type="InterPro" id="IPR036291">
    <property type="entry name" value="NAD(P)-bd_dom_sf"/>
</dbReference>
<feature type="domain" description="Gfo/Idh/MocA-like oxidoreductase N-terminal" evidence="1">
    <location>
        <begin position="12"/>
        <end position="132"/>
    </location>
</feature>
<evidence type="ECO:0000313" key="3">
    <source>
        <dbReference type="EMBL" id="GAA5052884.1"/>
    </source>
</evidence>
<organism evidence="3 4">
    <name type="scientific">Haladaptatus pallidirubidus</name>
    <dbReference type="NCBI Taxonomy" id="1008152"/>
    <lineage>
        <taxon>Archaea</taxon>
        <taxon>Methanobacteriati</taxon>
        <taxon>Methanobacteriota</taxon>
        <taxon>Stenosarchaea group</taxon>
        <taxon>Halobacteria</taxon>
        <taxon>Halobacteriales</taxon>
        <taxon>Haladaptataceae</taxon>
        <taxon>Haladaptatus</taxon>
    </lineage>
</organism>
<gene>
    <name evidence="3" type="ORF">GCM10025751_29500</name>
</gene>
<feature type="domain" description="GFO/IDH/MocA-like oxidoreductase" evidence="2">
    <location>
        <begin position="154"/>
        <end position="261"/>
    </location>
</feature>
<accession>A0AAV3UJ31</accession>
<dbReference type="InterPro" id="IPR000683">
    <property type="entry name" value="Gfo/Idh/MocA-like_OxRdtase_N"/>
</dbReference>
<comment type="caution">
    <text evidence="3">The sequence shown here is derived from an EMBL/GenBank/DDBJ whole genome shotgun (WGS) entry which is preliminary data.</text>
</comment>
<protein>
    <submittedName>
        <fullName evidence="3">Gfo/Idh/MocA family oxidoreductase</fullName>
    </submittedName>
</protein>
<keyword evidence="4" id="KW-1185">Reference proteome</keyword>
<proteinExistence type="predicted"/>
<dbReference type="InterPro" id="IPR055170">
    <property type="entry name" value="GFO_IDH_MocA-like_dom"/>
</dbReference>
<dbReference type="Gene3D" id="3.30.360.10">
    <property type="entry name" value="Dihydrodipicolinate Reductase, domain 2"/>
    <property type="match status" value="1"/>
</dbReference>
<dbReference type="GO" id="GO:0000166">
    <property type="term" value="F:nucleotide binding"/>
    <property type="evidence" value="ECO:0007669"/>
    <property type="project" value="InterPro"/>
</dbReference>
<dbReference type="SUPFAM" id="SSF55347">
    <property type="entry name" value="Glyceraldehyde-3-phosphate dehydrogenase-like, C-terminal domain"/>
    <property type="match status" value="1"/>
</dbReference>
<dbReference type="Proteomes" id="UP001501729">
    <property type="component" value="Unassembled WGS sequence"/>
</dbReference>
<reference evidence="3 4" key="1">
    <citation type="journal article" date="2019" name="Int. J. Syst. Evol. Microbiol.">
        <title>The Global Catalogue of Microorganisms (GCM) 10K type strain sequencing project: providing services to taxonomists for standard genome sequencing and annotation.</title>
        <authorList>
            <consortium name="The Broad Institute Genomics Platform"/>
            <consortium name="The Broad Institute Genome Sequencing Center for Infectious Disease"/>
            <person name="Wu L."/>
            <person name="Ma J."/>
        </authorList>
    </citation>
    <scope>NUCLEOTIDE SEQUENCE [LARGE SCALE GENOMIC DNA]</scope>
    <source>
        <strain evidence="3 4">JCM 17504</strain>
    </source>
</reference>
<dbReference type="Pfam" id="PF22725">
    <property type="entry name" value="GFO_IDH_MocA_C3"/>
    <property type="match status" value="1"/>
</dbReference>
<evidence type="ECO:0000313" key="4">
    <source>
        <dbReference type="Proteomes" id="UP001501729"/>
    </source>
</evidence>
<dbReference type="PANTHER" id="PTHR43249">
    <property type="entry name" value="UDP-N-ACETYL-2-AMINO-2-DEOXY-D-GLUCURONATE OXIDASE"/>
    <property type="match status" value="1"/>
</dbReference>
<dbReference type="InterPro" id="IPR052515">
    <property type="entry name" value="Gfo/Idh/MocA_Oxidoreductase"/>
</dbReference>
<name>A0AAV3UJ31_9EURY</name>
<dbReference type="EMBL" id="BAABKX010000013">
    <property type="protein sequence ID" value="GAA5052884.1"/>
    <property type="molecule type" value="Genomic_DNA"/>
</dbReference>
<evidence type="ECO:0000259" key="1">
    <source>
        <dbReference type="Pfam" id="PF01408"/>
    </source>
</evidence>
<dbReference type="SUPFAM" id="SSF51735">
    <property type="entry name" value="NAD(P)-binding Rossmann-fold domains"/>
    <property type="match status" value="1"/>
</dbReference>
<dbReference type="PANTHER" id="PTHR43249:SF1">
    <property type="entry name" value="D-GLUCOSIDE 3-DEHYDROGENASE"/>
    <property type="match status" value="1"/>
</dbReference>